<dbReference type="InterPro" id="IPR017927">
    <property type="entry name" value="FAD-bd_FR_type"/>
</dbReference>
<evidence type="ECO:0000256" key="6">
    <source>
        <dbReference type="ARBA" id="ARBA00023004"/>
    </source>
</evidence>
<keyword evidence="2" id="KW-0285">Flavoprotein</keyword>
<dbReference type="Pfam" id="PF00111">
    <property type="entry name" value="Fer2"/>
    <property type="match status" value="1"/>
</dbReference>
<evidence type="ECO:0000256" key="3">
    <source>
        <dbReference type="ARBA" id="ARBA00022714"/>
    </source>
</evidence>
<evidence type="ECO:0000256" key="7">
    <source>
        <dbReference type="ARBA" id="ARBA00023014"/>
    </source>
</evidence>
<dbReference type="SUPFAM" id="SSF63380">
    <property type="entry name" value="Riboflavin synthase domain-like"/>
    <property type="match status" value="1"/>
</dbReference>
<dbReference type="InterPro" id="IPR006058">
    <property type="entry name" value="2Fe2S_fd_BS"/>
</dbReference>
<evidence type="ECO:0000256" key="1">
    <source>
        <dbReference type="ARBA" id="ARBA00001974"/>
    </source>
</evidence>
<keyword evidence="7" id="KW-0411">Iron-sulfur</keyword>
<proteinExistence type="predicted"/>
<dbReference type="InterPro" id="IPR012675">
    <property type="entry name" value="Beta-grasp_dom_sf"/>
</dbReference>
<dbReference type="InterPro" id="IPR039261">
    <property type="entry name" value="FNR_nucleotide-bd"/>
</dbReference>
<evidence type="ECO:0000259" key="8">
    <source>
        <dbReference type="PROSITE" id="PS51384"/>
    </source>
</evidence>
<comment type="caution">
    <text evidence="9">The sequence shown here is derived from an EMBL/GenBank/DDBJ whole genome shotgun (WGS) entry which is preliminary data.</text>
</comment>
<dbReference type="PROSITE" id="PS00197">
    <property type="entry name" value="2FE2S_FER_1"/>
    <property type="match status" value="1"/>
</dbReference>
<keyword evidence="6" id="KW-0408">Iron</keyword>
<keyword evidence="10" id="KW-1185">Reference proteome</keyword>
<dbReference type="SUPFAM" id="SSF54292">
    <property type="entry name" value="2Fe-2S ferredoxin-like"/>
    <property type="match status" value="1"/>
</dbReference>
<comment type="cofactor">
    <cofactor evidence="1">
        <name>FAD</name>
        <dbReference type="ChEBI" id="CHEBI:57692"/>
    </cofactor>
</comment>
<feature type="domain" description="FAD-binding FR-type" evidence="8">
    <location>
        <begin position="6"/>
        <end position="107"/>
    </location>
</feature>
<dbReference type="InterPro" id="IPR050415">
    <property type="entry name" value="MRET"/>
</dbReference>
<reference evidence="9" key="1">
    <citation type="journal article" date="2014" name="Int. J. Syst. Evol. Microbiol.">
        <title>Complete genome of a new Firmicutes species belonging to the dominant human colonic microbiota ('Ruminococcus bicirculans') reveals two chromosomes and a selective capacity to utilize plant glucans.</title>
        <authorList>
            <consortium name="NISC Comparative Sequencing Program"/>
            <person name="Wegmann U."/>
            <person name="Louis P."/>
            <person name="Goesmann A."/>
            <person name="Henrissat B."/>
            <person name="Duncan S.H."/>
            <person name="Flint H.J."/>
        </authorList>
    </citation>
    <scope>NUCLEOTIDE SEQUENCE</scope>
    <source>
        <strain evidence="9">VKM Ac-1246</strain>
    </source>
</reference>
<accession>A0ABQ5SRN6</accession>
<keyword evidence="5" id="KW-0560">Oxidoreductase</keyword>
<reference evidence="9" key="2">
    <citation type="submission" date="2023-01" db="EMBL/GenBank/DDBJ databases">
        <authorList>
            <person name="Sun Q."/>
            <person name="Evtushenko L."/>
        </authorList>
    </citation>
    <scope>NUCLEOTIDE SEQUENCE</scope>
    <source>
        <strain evidence="9">VKM Ac-1246</strain>
    </source>
</reference>
<dbReference type="RefSeq" id="WP_189117083.1">
    <property type="nucleotide sequence ID" value="NZ_BMRK01000002.1"/>
</dbReference>
<sequence length="318" mass="34686">MTGEEQDFFEVTVRQARLEADGVISLELVPDSGLLPAYEPGSHLDIELPSGTVRQYSLCSPPSDLSFYRIAVLREPEGRGGSMEVHETALVGSRVRIRGPRNHFPLEPSPRYLFIAGGIGITPMLAMVIRAERERSPYELVYVGRHLETMAFREKLATGPHVKVLVSSETGRPDLAALVDGVTDDTLVYACGPVSMLKELEEVCEKAGRADQLRVEKFASDGEALAEASTGDSFEVELARSGKVLTVGPEQGLLETIQDHCDIMTSCEDGFCGTCETRVLAGDPEHHDTILNEKERAAGKTMMVCVGRSKSPRLVLDL</sequence>
<name>A0ABQ5SRN6_9ACTN</name>
<dbReference type="Gene3D" id="2.40.30.10">
    <property type="entry name" value="Translation factors"/>
    <property type="match status" value="1"/>
</dbReference>
<dbReference type="CDD" id="cd06185">
    <property type="entry name" value="PDR_like"/>
    <property type="match status" value="1"/>
</dbReference>
<gene>
    <name evidence="9" type="ORF">GCM10017579_01730</name>
</gene>
<dbReference type="InterPro" id="IPR001041">
    <property type="entry name" value="2Fe-2S_ferredoxin-type"/>
</dbReference>
<dbReference type="SUPFAM" id="SSF52343">
    <property type="entry name" value="Ferredoxin reductase-like, C-terminal NADP-linked domain"/>
    <property type="match status" value="1"/>
</dbReference>
<evidence type="ECO:0000313" key="10">
    <source>
        <dbReference type="Proteomes" id="UP001142292"/>
    </source>
</evidence>
<keyword evidence="4" id="KW-0479">Metal-binding</keyword>
<keyword evidence="3" id="KW-0001">2Fe-2S</keyword>
<organism evidence="9 10">
    <name type="scientific">Nocardioides luteus</name>
    <dbReference type="NCBI Taxonomy" id="1844"/>
    <lineage>
        <taxon>Bacteria</taxon>
        <taxon>Bacillati</taxon>
        <taxon>Actinomycetota</taxon>
        <taxon>Actinomycetes</taxon>
        <taxon>Propionibacteriales</taxon>
        <taxon>Nocardioidaceae</taxon>
        <taxon>Nocardioides</taxon>
    </lineage>
</organism>
<evidence type="ECO:0000256" key="2">
    <source>
        <dbReference type="ARBA" id="ARBA00022630"/>
    </source>
</evidence>
<dbReference type="Proteomes" id="UP001142292">
    <property type="component" value="Unassembled WGS sequence"/>
</dbReference>
<dbReference type="Gene3D" id="3.40.50.80">
    <property type="entry name" value="Nucleotide-binding domain of ferredoxin-NADP reductase (FNR) module"/>
    <property type="match status" value="1"/>
</dbReference>
<dbReference type="PANTHER" id="PTHR47354">
    <property type="entry name" value="NADH OXIDOREDUCTASE HCR"/>
    <property type="match status" value="1"/>
</dbReference>
<dbReference type="PRINTS" id="PR00409">
    <property type="entry name" value="PHDIOXRDTASE"/>
</dbReference>
<evidence type="ECO:0000256" key="4">
    <source>
        <dbReference type="ARBA" id="ARBA00022723"/>
    </source>
</evidence>
<evidence type="ECO:0000313" key="9">
    <source>
        <dbReference type="EMBL" id="GLJ66137.1"/>
    </source>
</evidence>
<dbReference type="CDD" id="cd00207">
    <property type="entry name" value="fer2"/>
    <property type="match status" value="1"/>
</dbReference>
<dbReference type="PROSITE" id="PS51384">
    <property type="entry name" value="FAD_FR"/>
    <property type="match status" value="1"/>
</dbReference>
<evidence type="ECO:0000256" key="5">
    <source>
        <dbReference type="ARBA" id="ARBA00023002"/>
    </source>
</evidence>
<dbReference type="Gene3D" id="3.10.20.30">
    <property type="match status" value="1"/>
</dbReference>
<dbReference type="InterPro" id="IPR017938">
    <property type="entry name" value="Riboflavin_synthase-like_b-brl"/>
</dbReference>
<dbReference type="PANTHER" id="PTHR47354:SF1">
    <property type="entry name" value="CARNITINE MONOOXYGENASE REDUCTASE SUBUNIT"/>
    <property type="match status" value="1"/>
</dbReference>
<protein>
    <submittedName>
        <fullName evidence="9">Ferredoxin</fullName>
    </submittedName>
</protein>
<dbReference type="InterPro" id="IPR036010">
    <property type="entry name" value="2Fe-2S_ferredoxin-like_sf"/>
</dbReference>
<dbReference type="EMBL" id="BSEL01000001">
    <property type="protein sequence ID" value="GLJ66137.1"/>
    <property type="molecule type" value="Genomic_DNA"/>
</dbReference>